<protein>
    <submittedName>
        <fullName evidence="8">Cytochrome c biogenesis protein CcmG/thiol:disulfide interchange protein DsbE</fullName>
    </submittedName>
</protein>
<dbReference type="RefSeq" id="WP_151158730.1">
    <property type="nucleotide sequence ID" value="NZ_JACHIL010000001.1"/>
</dbReference>
<comment type="caution">
    <text evidence="8">The sequence shown here is derived from an EMBL/GenBank/DDBJ whole genome shotgun (WGS) entry which is preliminary data.</text>
</comment>
<gene>
    <name evidence="8" type="ORF">HNQ68_000759</name>
</gene>
<keyword evidence="9" id="KW-1185">Reference proteome</keyword>
<dbReference type="InterPro" id="IPR004799">
    <property type="entry name" value="Periplasmic_diS_OxRdtase_DsbE"/>
</dbReference>
<keyword evidence="6" id="KW-0472">Membrane</keyword>
<feature type="domain" description="Thioredoxin" evidence="7">
    <location>
        <begin position="53"/>
        <end position="199"/>
    </location>
</feature>
<keyword evidence="4" id="KW-1015">Disulfide bond</keyword>
<sequence length="205" mass="22194">MTDPVKTSGGTDAPQNKKRVVVALLPLLIFAALAGIFTWQLLSGKNMQEIPSALIGRDAPLTDLPPLEGLRLADGTLVPGLKGADLKGQVTLVNIWASWCVPCRDEHPQIMKLGQDKRIKVVGLNYKDAPENALAFLNSLGNPYNVVGTDRSGRAGIEWGVYGVPETFIVNREGKIVYKFVGPLSTESLIKQFMPEVEKALSDKG</sequence>
<feature type="transmembrane region" description="Helical" evidence="6">
    <location>
        <begin position="20"/>
        <end position="42"/>
    </location>
</feature>
<dbReference type="NCBIfam" id="TIGR00385">
    <property type="entry name" value="dsbE"/>
    <property type="match status" value="1"/>
</dbReference>
<dbReference type="InterPro" id="IPR036249">
    <property type="entry name" value="Thioredoxin-like_sf"/>
</dbReference>
<proteinExistence type="inferred from homology"/>
<dbReference type="InterPro" id="IPR013766">
    <property type="entry name" value="Thioredoxin_domain"/>
</dbReference>
<dbReference type="AlphaFoldDB" id="A0A7W8AGZ2"/>
<dbReference type="InterPro" id="IPR017937">
    <property type="entry name" value="Thioredoxin_CS"/>
</dbReference>
<comment type="similarity">
    <text evidence="2">Belongs to the thioredoxin family. DsbE subfamily.</text>
</comment>
<dbReference type="PANTHER" id="PTHR42852:SF6">
    <property type="entry name" value="THIOL:DISULFIDE INTERCHANGE PROTEIN DSBE"/>
    <property type="match status" value="1"/>
</dbReference>
<evidence type="ECO:0000256" key="4">
    <source>
        <dbReference type="ARBA" id="ARBA00023157"/>
    </source>
</evidence>
<name>A0A7W8AGZ2_9HYPH</name>
<evidence type="ECO:0000256" key="1">
    <source>
        <dbReference type="ARBA" id="ARBA00004196"/>
    </source>
</evidence>
<dbReference type="Proteomes" id="UP000531231">
    <property type="component" value="Unassembled WGS sequence"/>
</dbReference>
<keyword evidence="3" id="KW-0201">Cytochrome c-type biogenesis</keyword>
<accession>A0A7W8AGZ2</accession>
<dbReference type="GO" id="GO:0030288">
    <property type="term" value="C:outer membrane-bounded periplasmic space"/>
    <property type="evidence" value="ECO:0007669"/>
    <property type="project" value="InterPro"/>
</dbReference>
<dbReference type="PANTHER" id="PTHR42852">
    <property type="entry name" value="THIOL:DISULFIDE INTERCHANGE PROTEIN DSBE"/>
    <property type="match status" value="1"/>
</dbReference>
<evidence type="ECO:0000256" key="2">
    <source>
        <dbReference type="ARBA" id="ARBA00007758"/>
    </source>
</evidence>
<keyword evidence="6" id="KW-0812">Transmembrane</keyword>
<reference evidence="8 9" key="1">
    <citation type="submission" date="2020-08" db="EMBL/GenBank/DDBJ databases">
        <title>Genomic Encyclopedia of Type Strains, Phase IV (KMG-IV): sequencing the most valuable type-strain genomes for metagenomic binning, comparative biology and taxonomic classification.</title>
        <authorList>
            <person name="Goeker M."/>
        </authorList>
    </citation>
    <scope>NUCLEOTIDE SEQUENCE [LARGE SCALE GENOMIC DNA]</scope>
    <source>
        <strain evidence="8 9">DSM 25620</strain>
    </source>
</reference>
<keyword evidence="6" id="KW-1133">Transmembrane helix</keyword>
<keyword evidence="5" id="KW-0676">Redox-active center</keyword>
<dbReference type="CDD" id="cd03010">
    <property type="entry name" value="TlpA_like_DsbE"/>
    <property type="match status" value="1"/>
</dbReference>
<evidence type="ECO:0000256" key="3">
    <source>
        <dbReference type="ARBA" id="ARBA00022748"/>
    </source>
</evidence>
<dbReference type="EMBL" id="JACHIL010000001">
    <property type="protein sequence ID" value="MBB5090247.1"/>
    <property type="molecule type" value="Genomic_DNA"/>
</dbReference>
<evidence type="ECO:0000256" key="6">
    <source>
        <dbReference type="SAM" id="Phobius"/>
    </source>
</evidence>
<dbReference type="GO" id="GO:0017004">
    <property type="term" value="P:cytochrome complex assembly"/>
    <property type="evidence" value="ECO:0007669"/>
    <property type="project" value="UniProtKB-KW"/>
</dbReference>
<evidence type="ECO:0000313" key="9">
    <source>
        <dbReference type="Proteomes" id="UP000531231"/>
    </source>
</evidence>
<dbReference type="Gene3D" id="3.40.30.10">
    <property type="entry name" value="Glutaredoxin"/>
    <property type="match status" value="1"/>
</dbReference>
<evidence type="ECO:0000256" key="5">
    <source>
        <dbReference type="ARBA" id="ARBA00023284"/>
    </source>
</evidence>
<dbReference type="SUPFAM" id="SSF52833">
    <property type="entry name" value="Thioredoxin-like"/>
    <property type="match status" value="1"/>
</dbReference>
<evidence type="ECO:0000259" key="7">
    <source>
        <dbReference type="PROSITE" id="PS51352"/>
    </source>
</evidence>
<evidence type="ECO:0000313" key="8">
    <source>
        <dbReference type="EMBL" id="MBB5090247.1"/>
    </source>
</evidence>
<dbReference type="PROSITE" id="PS00194">
    <property type="entry name" value="THIOREDOXIN_1"/>
    <property type="match status" value="1"/>
</dbReference>
<dbReference type="GO" id="GO:0015036">
    <property type="term" value="F:disulfide oxidoreductase activity"/>
    <property type="evidence" value="ECO:0007669"/>
    <property type="project" value="InterPro"/>
</dbReference>
<dbReference type="InterPro" id="IPR050553">
    <property type="entry name" value="Thioredoxin_ResA/DsbE_sf"/>
</dbReference>
<organism evidence="8 9">
    <name type="scientific">Pseudochrobactrum saccharolyticum</name>
    <dbReference type="NCBI Taxonomy" id="354352"/>
    <lineage>
        <taxon>Bacteria</taxon>
        <taxon>Pseudomonadati</taxon>
        <taxon>Pseudomonadota</taxon>
        <taxon>Alphaproteobacteria</taxon>
        <taxon>Hyphomicrobiales</taxon>
        <taxon>Brucellaceae</taxon>
        <taxon>Pseudochrobactrum</taxon>
    </lineage>
</organism>
<dbReference type="InterPro" id="IPR013740">
    <property type="entry name" value="Redoxin"/>
</dbReference>
<dbReference type="PROSITE" id="PS51352">
    <property type="entry name" value="THIOREDOXIN_2"/>
    <property type="match status" value="1"/>
</dbReference>
<comment type="subcellular location">
    <subcellularLocation>
        <location evidence="1">Cell envelope</location>
    </subcellularLocation>
</comment>
<dbReference type="Pfam" id="PF08534">
    <property type="entry name" value="Redoxin"/>
    <property type="match status" value="1"/>
</dbReference>